<dbReference type="PROSITE" id="PS51063">
    <property type="entry name" value="HTH_CRP_2"/>
    <property type="match status" value="1"/>
</dbReference>
<dbReference type="InterPro" id="IPR036390">
    <property type="entry name" value="WH_DNA-bd_sf"/>
</dbReference>
<proteinExistence type="predicted"/>
<keyword evidence="3" id="KW-0804">Transcription</keyword>
<dbReference type="GO" id="GO:0003677">
    <property type="term" value="F:DNA binding"/>
    <property type="evidence" value="ECO:0007669"/>
    <property type="project" value="UniProtKB-KW"/>
</dbReference>
<dbReference type="Gene3D" id="1.10.10.10">
    <property type="entry name" value="Winged helix-like DNA-binding domain superfamily/Winged helix DNA-binding domain"/>
    <property type="match status" value="1"/>
</dbReference>
<keyword evidence="1" id="KW-0805">Transcription regulation</keyword>
<dbReference type="InterPro" id="IPR014710">
    <property type="entry name" value="RmlC-like_jellyroll"/>
</dbReference>
<dbReference type="SUPFAM" id="SSF51206">
    <property type="entry name" value="cAMP-binding domain-like"/>
    <property type="match status" value="1"/>
</dbReference>
<keyword evidence="2" id="KW-0238">DNA-binding</keyword>
<feature type="domain" description="HTH crp-type" evidence="4">
    <location>
        <begin position="149"/>
        <end position="215"/>
    </location>
</feature>
<dbReference type="GO" id="GO:0003700">
    <property type="term" value="F:DNA-binding transcription factor activity"/>
    <property type="evidence" value="ECO:0007669"/>
    <property type="project" value="TreeGrafter"/>
</dbReference>
<dbReference type="PANTHER" id="PTHR24567">
    <property type="entry name" value="CRP FAMILY TRANSCRIPTIONAL REGULATORY PROTEIN"/>
    <property type="match status" value="1"/>
</dbReference>
<dbReference type="Pfam" id="PF13545">
    <property type="entry name" value="HTH_Crp_2"/>
    <property type="match status" value="1"/>
</dbReference>
<dbReference type="GO" id="GO:0005829">
    <property type="term" value="C:cytosol"/>
    <property type="evidence" value="ECO:0007669"/>
    <property type="project" value="TreeGrafter"/>
</dbReference>
<dbReference type="EMBL" id="CADCWO010000117">
    <property type="protein sequence ID" value="CAA9575366.1"/>
    <property type="molecule type" value="Genomic_DNA"/>
</dbReference>
<dbReference type="InterPro" id="IPR018490">
    <property type="entry name" value="cNMP-bd_dom_sf"/>
</dbReference>
<dbReference type="Gene3D" id="2.60.120.10">
    <property type="entry name" value="Jelly Rolls"/>
    <property type="match status" value="1"/>
</dbReference>
<protein>
    <submittedName>
        <fullName evidence="5">cAMP-binding proteins - catabolite gene activator and regulatory subunit of cAMP-dependent protein kinases</fullName>
    </submittedName>
</protein>
<dbReference type="InterPro" id="IPR036388">
    <property type="entry name" value="WH-like_DNA-bd_sf"/>
</dbReference>
<evidence type="ECO:0000313" key="5">
    <source>
        <dbReference type="EMBL" id="CAA9575366.1"/>
    </source>
</evidence>
<dbReference type="AlphaFoldDB" id="A0A6J4VCV4"/>
<reference evidence="5" key="1">
    <citation type="submission" date="2020-02" db="EMBL/GenBank/DDBJ databases">
        <authorList>
            <person name="Meier V. D."/>
        </authorList>
    </citation>
    <scope>NUCLEOTIDE SEQUENCE</scope>
    <source>
        <strain evidence="5">AVDCRST_MAG81</strain>
    </source>
</reference>
<dbReference type="PANTHER" id="PTHR24567:SF74">
    <property type="entry name" value="HTH-TYPE TRANSCRIPTIONAL REGULATOR ARCR"/>
    <property type="match status" value="1"/>
</dbReference>
<dbReference type="InterPro" id="IPR000595">
    <property type="entry name" value="cNMP-bd_dom"/>
</dbReference>
<sequence length="241" mass="26481">MLGTNQPNPPRENRLLAALSAAEYQRLIPNLEFVELALKQVLYKPSEQIAHVYFPHRAIVSLTYTLEDGSTSEVGMVGNEGMAGLPVILGGDNTTTTAIVQGADGGMRMRADQLKAEFNRGGELQSLLLRYTQGLLTQITQTAACNRHHSIEERLARWLLMVSDRTESNTFSLTQEFLSEMLGVRRAGVTVAAGTLNQAGIIRYNRGKIDILDRESLEATSCECYPVVKKELTRLLGIACG</sequence>
<gene>
    <name evidence="5" type="ORF">AVDCRST_MAG81-2151</name>
</gene>
<organism evidence="5">
    <name type="scientific">uncultured Synechococcales cyanobacterium</name>
    <dbReference type="NCBI Taxonomy" id="1936017"/>
    <lineage>
        <taxon>Bacteria</taxon>
        <taxon>Bacillati</taxon>
        <taxon>Cyanobacteriota</taxon>
        <taxon>Cyanophyceae</taxon>
        <taxon>Synechococcales</taxon>
        <taxon>environmental samples</taxon>
    </lineage>
</organism>
<name>A0A6J4VCV4_9CYAN</name>
<dbReference type="SMART" id="SM00100">
    <property type="entry name" value="cNMP"/>
    <property type="match status" value="1"/>
</dbReference>
<dbReference type="InterPro" id="IPR012318">
    <property type="entry name" value="HTH_CRP"/>
</dbReference>
<evidence type="ECO:0000259" key="4">
    <source>
        <dbReference type="PROSITE" id="PS51063"/>
    </source>
</evidence>
<evidence type="ECO:0000256" key="3">
    <source>
        <dbReference type="ARBA" id="ARBA00023163"/>
    </source>
</evidence>
<evidence type="ECO:0000256" key="1">
    <source>
        <dbReference type="ARBA" id="ARBA00023015"/>
    </source>
</evidence>
<accession>A0A6J4VCV4</accession>
<dbReference type="SUPFAM" id="SSF46785">
    <property type="entry name" value="Winged helix' DNA-binding domain"/>
    <property type="match status" value="1"/>
</dbReference>
<evidence type="ECO:0000256" key="2">
    <source>
        <dbReference type="ARBA" id="ARBA00023125"/>
    </source>
</evidence>
<dbReference type="InterPro" id="IPR050397">
    <property type="entry name" value="Env_Response_Regulators"/>
</dbReference>